<comment type="caution">
    <text evidence="1">The sequence shown here is derived from an EMBL/GenBank/DDBJ whole genome shotgun (WGS) entry which is preliminary data.</text>
</comment>
<proteinExistence type="predicted"/>
<dbReference type="Proteomes" id="UP000798662">
    <property type="component" value="Chromosome 1"/>
</dbReference>
<dbReference type="EMBL" id="CM020618">
    <property type="protein sequence ID" value="KAK1861147.1"/>
    <property type="molecule type" value="Genomic_DNA"/>
</dbReference>
<keyword evidence="2" id="KW-1185">Reference proteome</keyword>
<organism evidence="1 2">
    <name type="scientific">Pyropia yezoensis</name>
    <name type="common">Susabi-nori</name>
    <name type="synonym">Porphyra yezoensis</name>
    <dbReference type="NCBI Taxonomy" id="2788"/>
    <lineage>
        <taxon>Eukaryota</taxon>
        <taxon>Rhodophyta</taxon>
        <taxon>Bangiophyceae</taxon>
        <taxon>Bangiales</taxon>
        <taxon>Bangiaceae</taxon>
        <taxon>Pyropia</taxon>
    </lineage>
</organism>
<gene>
    <name evidence="1" type="ORF">I4F81_003731</name>
</gene>
<accession>A0ACC3BUE8</accession>
<evidence type="ECO:0000313" key="2">
    <source>
        <dbReference type="Proteomes" id="UP000798662"/>
    </source>
</evidence>
<evidence type="ECO:0000313" key="1">
    <source>
        <dbReference type="EMBL" id="KAK1861147.1"/>
    </source>
</evidence>
<reference evidence="1" key="1">
    <citation type="submission" date="2019-11" db="EMBL/GenBank/DDBJ databases">
        <title>Nori genome reveals adaptations in red seaweeds to the harsh intertidal environment.</title>
        <authorList>
            <person name="Wang D."/>
            <person name="Mao Y."/>
        </authorList>
    </citation>
    <scope>NUCLEOTIDE SEQUENCE</scope>
    <source>
        <tissue evidence="1">Gametophyte</tissue>
    </source>
</reference>
<sequence length="300" mass="32358">MRLLESATPFAALVSTARFLYFTFYRVMMAELAPTGPDGDYLRPPSKPDAEAPGTAHRTLRDVYGWAARLHGGRWRGRATAPMLLDTVSRRVVSNESADILRMLPLLSPYAPEPLSLPGSGASDGVRVELRPAALADLVDELVADIGWRLNQGVYRAGFARTQAAYERAAADVFGCLDELDARLAGSRFLASSTVLTEADVVLFPTVLRFDAVYGPLFKLAGRSVRGDGLRHVAAWLRDVYQLPGVAGTCELDGMGNDYFGSLFPLNPGGIIPVAPDLQLNAPHGRAEAFAGAERVEVDV</sequence>
<protein>
    <submittedName>
        <fullName evidence="1">Uncharacterized protein</fullName>
    </submittedName>
</protein>
<name>A0ACC3BUE8_PYRYE</name>